<dbReference type="InterPro" id="IPR012340">
    <property type="entry name" value="NA-bd_OB-fold"/>
</dbReference>
<evidence type="ECO:0000256" key="15">
    <source>
        <dbReference type="RuleBase" id="RU003901"/>
    </source>
</evidence>
<evidence type="ECO:0000256" key="5">
    <source>
        <dbReference type="ARBA" id="ARBA00022490"/>
    </source>
</evidence>
<evidence type="ECO:0000256" key="9">
    <source>
        <dbReference type="ARBA" id="ARBA00022801"/>
    </source>
</evidence>
<proteinExistence type="inferred from homology"/>
<dbReference type="Pfam" id="PF17215">
    <property type="entry name" value="Rrp44_S1"/>
    <property type="match status" value="1"/>
</dbReference>
<dbReference type="GO" id="GO:0006364">
    <property type="term" value="P:rRNA processing"/>
    <property type="evidence" value="ECO:0007669"/>
    <property type="project" value="UniProtKB-KW"/>
</dbReference>
<dbReference type="Pfam" id="PF17849">
    <property type="entry name" value="OB_Dis3"/>
    <property type="match status" value="1"/>
</dbReference>
<evidence type="ECO:0000256" key="7">
    <source>
        <dbReference type="ARBA" id="ARBA00022722"/>
    </source>
</evidence>
<keyword evidence="8" id="KW-0255">Endonuclease</keyword>
<evidence type="ECO:0000313" key="19">
    <source>
        <dbReference type="EMBL" id="GMM33078.1"/>
    </source>
</evidence>
<keyword evidence="6" id="KW-0698">rRNA processing</keyword>
<evidence type="ECO:0000256" key="2">
    <source>
        <dbReference type="ARBA" id="ARBA00004496"/>
    </source>
</evidence>
<dbReference type="Pfam" id="PF17216">
    <property type="entry name" value="Rrp44_CSD1"/>
    <property type="match status" value="1"/>
</dbReference>
<evidence type="ECO:0000256" key="4">
    <source>
        <dbReference type="ARBA" id="ARBA00005785"/>
    </source>
</evidence>
<dbReference type="GO" id="GO:0000177">
    <property type="term" value="C:cytoplasmic exosome (RNase complex)"/>
    <property type="evidence" value="ECO:0007669"/>
    <property type="project" value="TreeGrafter"/>
</dbReference>
<dbReference type="GO" id="GO:0071031">
    <property type="term" value="P:nuclear mRNA surveillance of mRNA 3'-end processing"/>
    <property type="evidence" value="ECO:0007669"/>
    <property type="project" value="TreeGrafter"/>
</dbReference>
<dbReference type="PANTHER" id="PTHR23355:SF35">
    <property type="entry name" value="EXOSOME COMPLEX EXONUCLEASE RRP44"/>
    <property type="match status" value="1"/>
</dbReference>
<dbReference type="Gene3D" id="2.40.50.700">
    <property type="match status" value="1"/>
</dbReference>
<evidence type="ECO:0000256" key="16">
    <source>
        <dbReference type="SAM" id="MobiDB-lite"/>
    </source>
</evidence>
<dbReference type="InterPro" id="IPR033770">
    <property type="entry name" value="RRP44_S1"/>
</dbReference>
<dbReference type="Proteomes" id="UP001360560">
    <property type="component" value="Unassembled WGS sequence"/>
</dbReference>
<evidence type="ECO:0000256" key="13">
    <source>
        <dbReference type="ARBA" id="ARBA00023242"/>
    </source>
</evidence>
<dbReference type="AlphaFoldDB" id="A0AAV5QE23"/>
<comment type="subcellular location">
    <subcellularLocation>
        <location evidence="2">Cytoplasm</location>
    </subcellularLocation>
    <subcellularLocation>
        <location evidence="3">Nucleus</location>
        <location evidence="3">Nucleolus</location>
    </subcellularLocation>
</comment>
<evidence type="ECO:0000256" key="14">
    <source>
        <dbReference type="ARBA" id="ARBA00077930"/>
    </source>
</evidence>
<dbReference type="GO" id="GO:0071034">
    <property type="term" value="P:CUT catabolic process"/>
    <property type="evidence" value="ECO:0007669"/>
    <property type="project" value="UniProtKB-ARBA"/>
</dbReference>
<dbReference type="PROSITE" id="PS01175">
    <property type="entry name" value="RIBONUCLEASE_II"/>
    <property type="match status" value="1"/>
</dbReference>
<dbReference type="SUPFAM" id="SSF50249">
    <property type="entry name" value="Nucleic acid-binding proteins"/>
    <property type="match status" value="3"/>
</dbReference>
<protein>
    <recommendedName>
        <fullName evidence="14">Ribosomal RNA-processing protein 44</fullName>
    </recommendedName>
</protein>
<dbReference type="GO" id="GO:0005730">
    <property type="term" value="C:nucleolus"/>
    <property type="evidence" value="ECO:0007669"/>
    <property type="project" value="UniProtKB-SubCell"/>
</dbReference>
<feature type="region of interest" description="Disordered" evidence="16">
    <location>
        <begin position="325"/>
        <end position="347"/>
    </location>
</feature>
<evidence type="ECO:0000256" key="6">
    <source>
        <dbReference type="ARBA" id="ARBA00022552"/>
    </source>
</evidence>
<dbReference type="Gene3D" id="2.40.50.140">
    <property type="entry name" value="Nucleic acid-binding proteins"/>
    <property type="match status" value="1"/>
</dbReference>
<evidence type="ECO:0000256" key="10">
    <source>
        <dbReference type="ARBA" id="ARBA00022835"/>
    </source>
</evidence>
<evidence type="ECO:0000259" key="17">
    <source>
        <dbReference type="SMART" id="SM00670"/>
    </source>
</evidence>
<keyword evidence="11" id="KW-0269">Exonuclease</keyword>
<keyword evidence="7" id="KW-0540">Nuclease</keyword>
<evidence type="ECO:0000256" key="3">
    <source>
        <dbReference type="ARBA" id="ARBA00004604"/>
    </source>
</evidence>
<keyword evidence="10" id="KW-0271">Exosome</keyword>
<comment type="caution">
    <text evidence="19">The sequence shown here is derived from an EMBL/GenBank/DDBJ whole genome shotgun (WGS) entry which is preliminary data.</text>
</comment>
<evidence type="ECO:0000256" key="12">
    <source>
        <dbReference type="ARBA" id="ARBA00022884"/>
    </source>
</evidence>
<evidence type="ECO:0000259" key="18">
    <source>
        <dbReference type="SMART" id="SM00955"/>
    </source>
</evidence>
<dbReference type="SUPFAM" id="SSF88723">
    <property type="entry name" value="PIN domain-like"/>
    <property type="match status" value="1"/>
</dbReference>
<dbReference type="PANTHER" id="PTHR23355">
    <property type="entry name" value="RIBONUCLEASE"/>
    <property type="match status" value="1"/>
</dbReference>
<feature type="domain" description="RNB" evidence="18">
    <location>
        <begin position="515"/>
        <end position="848"/>
    </location>
</feature>
<keyword evidence="20" id="KW-1185">Reference proteome</keyword>
<dbReference type="InterPro" id="IPR002716">
    <property type="entry name" value="PIN_dom"/>
</dbReference>
<dbReference type="SMART" id="SM00670">
    <property type="entry name" value="PINc"/>
    <property type="match status" value="1"/>
</dbReference>
<dbReference type="Pfam" id="PF13638">
    <property type="entry name" value="PIN_4"/>
    <property type="match status" value="1"/>
</dbReference>
<dbReference type="InterPro" id="IPR001900">
    <property type="entry name" value="RNase_II/R"/>
</dbReference>
<organism evidence="19 20">
    <name type="scientific">Saccharomycopsis crataegensis</name>
    <dbReference type="NCBI Taxonomy" id="43959"/>
    <lineage>
        <taxon>Eukaryota</taxon>
        <taxon>Fungi</taxon>
        <taxon>Dikarya</taxon>
        <taxon>Ascomycota</taxon>
        <taxon>Saccharomycotina</taxon>
        <taxon>Saccharomycetes</taxon>
        <taxon>Saccharomycopsidaceae</taxon>
        <taxon>Saccharomycopsis</taxon>
    </lineage>
</organism>
<dbReference type="EMBL" id="BTFZ01000001">
    <property type="protein sequence ID" value="GMM33078.1"/>
    <property type="molecule type" value="Genomic_DNA"/>
</dbReference>
<dbReference type="Gene3D" id="3.40.50.1010">
    <property type="entry name" value="5'-nuclease"/>
    <property type="match status" value="1"/>
</dbReference>
<dbReference type="GO" id="GO:0000175">
    <property type="term" value="F:3'-5'-RNA exonuclease activity"/>
    <property type="evidence" value="ECO:0007669"/>
    <property type="project" value="TreeGrafter"/>
</dbReference>
<accession>A0AAV5QE23</accession>
<comment type="cofactor">
    <cofactor evidence="1">
        <name>Mg(2+)</name>
        <dbReference type="ChEBI" id="CHEBI:18420"/>
    </cofactor>
</comment>
<dbReference type="GO" id="GO:0000176">
    <property type="term" value="C:nuclear exosome (RNase complex)"/>
    <property type="evidence" value="ECO:0007669"/>
    <property type="project" value="UniProtKB-ARBA"/>
</dbReference>
<dbReference type="InterPro" id="IPR041505">
    <property type="entry name" value="Dis3_CSD2"/>
</dbReference>
<dbReference type="FunFam" id="2.40.50.700:FF:000001">
    <property type="entry name" value="Exosome complex exonuclease exoribonuclease (Rrp44)"/>
    <property type="match status" value="1"/>
</dbReference>
<gene>
    <name evidence="19" type="ORF">DASC09_004030</name>
</gene>
<dbReference type="Gene3D" id="2.40.50.690">
    <property type="match status" value="1"/>
</dbReference>
<dbReference type="InterPro" id="IPR029060">
    <property type="entry name" value="PIN-like_dom_sf"/>
</dbReference>
<name>A0AAV5QE23_9ASCO</name>
<dbReference type="InterPro" id="IPR050180">
    <property type="entry name" value="RNR_Ribonuclease"/>
</dbReference>
<dbReference type="FunFam" id="3.40.50.1010:FF:000010">
    <property type="entry name" value="Exosome complex exonuclease DIS3"/>
    <property type="match status" value="1"/>
</dbReference>
<dbReference type="SMART" id="SM00955">
    <property type="entry name" value="RNB"/>
    <property type="match status" value="1"/>
</dbReference>
<evidence type="ECO:0000313" key="20">
    <source>
        <dbReference type="Proteomes" id="UP001360560"/>
    </source>
</evidence>
<dbReference type="Pfam" id="PF00773">
    <property type="entry name" value="RNB"/>
    <property type="match status" value="1"/>
</dbReference>
<dbReference type="InterPro" id="IPR033771">
    <property type="entry name" value="Rrp44_CSD1"/>
</dbReference>
<dbReference type="GeneID" id="90071057"/>
<dbReference type="GO" id="GO:0003723">
    <property type="term" value="F:RNA binding"/>
    <property type="evidence" value="ECO:0007669"/>
    <property type="project" value="UniProtKB-KW"/>
</dbReference>
<feature type="compositionally biased region" description="Acidic residues" evidence="16">
    <location>
        <begin position="327"/>
        <end position="344"/>
    </location>
</feature>
<dbReference type="InterPro" id="IPR022966">
    <property type="entry name" value="RNase_II/R_CS"/>
</dbReference>
<reference evidence="19 20" key="1">
    <citation type="journal article" date="2023" name="Elife">
        <title>Identification of key yeast species and microbe-microbe interactions impacting larval growth of Drosophila in the wild.</title>
        <authorList>
            <person name="Mure A."/>
            <person name="Sugiura Y."/>
            <person name="Maeda R."/>
            <person name="Honda K."/>
            <person name="Sakurai N."/>
            <person name="Takahashi Y."/>
            <person name="Watada M."/>
            <person name="Katoh T."/>
            <person name="Gotoh A."/>
            <person name="Gotoh Y."/>
            <person name="Taniguchi I."/>
            <person name="Nakamura K."/>
            <person name="Hayashi T."/>
            <person name="Katayama T."/>
            <person name="Uemura T."/>
            <person name="Hattori Y."/>
        </authorList>
    </citation>
    <scope>NUCLEOTIDE SEQUENCE [LARGE SCALE GENOMIC DNA]</scope>
    <source>
        <strain evidence="19 20">SC-9</strain>
    </source>
</reference>
<keyword evidence="9" id="KW-0378">Hydrolase</keyword>
<dbReference type="RefSeq" id="XP_064850078.1">
    <property type="nucleotide sequence ID" value="XM_064994006.1"/>
</dbReference>
<evidence type="ECO:0000256" key="1">
    <source>
        <dbReference type="ARBA" id="ARBA00001946"/>
    </source>
</evidence>
<sequence>MSTVIPKKRLASGLTVTQKVFVRSRNGGATKVVSEHYLRDDIPCYSKACTRCPEIVKPDANNQYPNFVLSDSPVYAEKYGHHYVVLDTNIVLLAIDLLENKDAFCDVIVPQTVLEEVRNRSFPIYTRLRALCKSDEKRFAVFHNEFSEDTFVSRLLNETINDRNDRAIRRCCDYFQKHLNQHRDKKVKQINVVFVCNDKKNRDAAAGAGIMADSLVDYVTNLPNGEDLLDFVPNMEDGPSFSHKKETKFPDYYTTARLMGGIKNGTLYQGSINISSYNFLEGTISVPSFKKPLIIMGRENLNRSFNGDQVVVELLPKSKWKTPSNEIVEEENMDANDNAEDGDSPNEIISDKERLFLLKEAQKASSEESSTRIQPTAKIVGITKRSWRFYVGQISENSVAKDSRTSNAARNCFVILMDRSLPKIRIRTRKAGELLGQRIVVAVDSWPSTSKYPEGHFVKSLGAIESVQAETEALLLEHSVEYKPFSKKVLECLPKEGHDWKVPTKLDGDEFIKKRKDFRDKLVCSIDPPGCVDIDDALHAKQLPDGNWEVGVHIADVTNFVKPNTPLDAEGAYRGTSVYLVDKRIDMLPELLGTDLCSLKPYVDRFAFSVIWTLDNDANIIDTNFHKSIIRSREAFSYERAQLRIDDASQQDDLTKGMRALLDLSIKLKQQRLDAGALNLASPEVKVHMDSETADPGEVEIKKLLATNSLVEEFMLLANISVAKKIYDAFPQTAMLRRHAAPPATNFEVLNEMLRVRKNMSISLDSSKALADSLDRCVDPQDPYFNTLLRIMATRCMMAAEYFPSGMFSYGEFRHYGLASEIYTHFTSPIRRYCDVVAHRQLAAAIGYESLDFSHRDKDKMELICKNINKRHRNAQFAGRASIEYYVGQVMKNNNNDTQEGYIIKVFSNGIVVLVPKFGIEGLIKLEVLGDANSAKFDDENFSLSFKDQNGDAKTISVFEHVNVQIKSVLDPATSKRKAQLVLV</sequence>
<keyword evidence="13" id="KW-0539">Nucleus</keyword>
<keyword evidence="12" id="KW-0694">RNA-binding</keyword>
<dbReference type="GO" id="GO:0004519">
    <property type="term" value="F:endonuclease activity"/>
    <property type="evidence" value="ECO:0007669"/>
    <property type="project" value="UniProtKB-KW"/>
</dbReference>
<dbReference type="CDD" id="cd09862">
    <property type="entry name" value="PIN_Rrp44-like"/>
    <property type="match status" value="1"/>
</dbReference>
<evidence type="ECO:0000256" key="8">
    <source>
        <dbReference type="ARBA" id="ARBA00022759"/>
    </source>
</evidence>
<comment type="similarity">
    <text evidence="4 15">Belongs to the RNR ribonuclease family.</text>
</comment>
<feature type="domain" description="PIN" evidence="17">
    <location>
        <begin position="82"/>
        <end position="203"/>
    </location>
</feature>
<dbReference type="GO" id="GO:0016075">
    <property type="term" value="P:rRNA catabolic process"/>
    <property type="evidence" value="ECO:0007669"/>
    <property type="project" value="TreeGrafter"/>
</dbReference>
<evidence type="ECO:0000256" key="11">
    <source>
        <dbReference type="ARBA" id="ARBA00022839"/>
    </source>
</evidence>
<keyword evidence="5" id="KW-0963">Cytoplasm</keyword>